<dbReference type="GO" id="GO:0004181">
    <property type="term" value="F:metallocarboxypeptidase activity"/>
    <property type="evidence" value="ECO:0007669"/>
    <property type="project" value="InterPro"/>
</dbReference>
<reference evidence="7" key="1">
    <citation type="submission" date="2025-08" db="UniProtKB">
        <authorList>
            <consortium name="RefSeq"/>
        </authorList>
    </citation>
    <scope>IDENTIFICATION</scope>
    <source>
        <strain evidence="7">Aabys</strain>
        <tissue evidence="7">Whole body</tissue>
    </source>
</reference>
<dbReference type="Pfam" id="PF18027">
    <property type="entry name" value="Pepdidase_M14_N"/>
    <property type="match status" value="1"/>
</dbReference>
<protein>
    <submittedName>
        <fullName evidence="7">Cytosolic carboxypeptidase 6-like isoform X1</fullName>
    </submittedName>
</protein>
<sequence>MLGVAKDPLEHTSMYERMEEDSEGSDGEGGMGNVSRVIIRPPGVSGKAKRGQICFDAAFETGNLGKANLIGDFEYDLFLRPDTCNPRYRFWFNFTVDNVKQDQKVIFNLVNISKSRNLFNSGLTPLVKSSSRPKWQRLPKKHVFYYRSPHHQNHYVLSFVFCFDKEDDVYQFALAPPYSYSRLQSYLNVIENRQNQAEKKFTKSVLTKSLQNRNVDLITIDHVTGKLKTNRIDRSFIRVIVILCRSHANASPASFMCQGFLEFLLSSHNIAKILRENFVFKIVPMVNPDGVFLGNNRCNLIGQDMNRVWQVATEFSHPEIYAIKNMLREIDNSDSYQIDFVVDLHAHTSLHGCFIYGNTYEDVYRYERHLVFPRLFAGNAPDYAANNMIFNADEKKSGCARRFCCERLSDTVNAYTLEISMGGHYLKDGKTVAAYTEEGYYRCGRNLARTFLQYYRFINVLPVPLPTEVRQKKRRPRTHQSRSRSKTRYEVKPRPKTTRCYAPISYTNLSICYDSGGSSDEGGFSPTRTVAPGSSHFSGYRNYRRVASSTTIPSTSSQQHQQTHDQFALLRIKSGRFDLAHDPLLHDYCGKTKSQSPEKQTRFEVPVNVPPKPYLSIIDLNQLTRGSLKMKSASFED</sequence>
<feature type="compositionally biased region" description="Basic residues" evidence="4">
    <location>
        <begin position="471"/>
        <end position="486"/>
    </location>
</feature>
<feature type="active site" description="Proton donor/acceptor" evidence="3">
    <location>
        <position position="418"/>
    </location>
</feature>
<dbReference type="Proteomes" id="UP001652621">
    <property type="component" value="Unplaced"/>
</dbReference>
<evidence type="ECO:0000313" key="6">
    <source>
        <dbReference type="Proteomes" id="UP001652621"/>
    </source>
</evidence>
<dbReference type="KEGG" id="mde:131800431"/>
<dbReference type="InterPro" id="IPR050821">
    <property type="entry name" value="Cytosolic_carboxypeptidase"/>
</dbReference>
<dbReference type="SMART" id="SM00631">
    <property type="entry name" value="Zn_pept"/>
    <property type="match status" value="1"/>
</dbReference>
<evidence type="ECO:0000256" key="4">
    <source>
        <dbReference type="SAM" id="MobiDB-lite"/>
    </source>
</evidence>
<evidence type="ECO:0000259" key="5">
    <source>
        <dbReference type="PROSITE" id="PS52035"/>
    </source>
</evidence>
<organism evidence="6 7">
    <name type="scientific">Musca domestica</name>
    <name type="common">House fly</name>
    <dbReference type="NCBI Taxonomy" id="7370"/>
    <lineage>
        <taxon>Eukaryota</taxon>
        <taxon>Metazoa</taxon>
        <taxon>Ecdysozoa</taxon>
        <taxon>Arthropoda</taxon>
        <taxon>Hexapoda</taxon>
        <taxon>Insecta</taxon>
        <taxon>Pterygota</taxon>
        <taxon>Neoptera</taxon>
        <taxon>Endopterygota</taxon>
        <taxon>Diptera</taxon>
        <taxon>Brachycera</taxon>
        <taxon>Muscomorpha</taxon>
        <taxon>Muscoidea</taxon>
        <taxon>Muscidae</taxon>
        <taxon>Musca</taxon>
    </lineage>
</organism>
<dbReference type="PANTHER" id="PTHR12756:SF9">
    <property type="entry name" value="CYTOSOLIC CARBOXYPEPTIDASE 6"/>
    <property type="match status" value="1"/>
</dbReference>
<dbReference type="OrthoDB" id="10253041at2759"/>
<evidence type="ECO:0000313" key="7">
    <source>
        <dbReference type="RefSeq" id="XP_019892101.1"/>
    </source>
</evidence>
<dbReference type="Pfam" id="PF00246">
    <property type="entry name" value="Peptidase_M14"/>
    <property type="match status" value="1"/>
</dbReference>
<keyword evidence="6" id="KW-1185">Reference proteome</keyword>
<dbReference type="RefSeq" id="XP_019892101.1">
    <property type="nucleotide sequence ID" value="XM_020036542.2"/>
</dbReference>
<accession>A0A9J7DEX3</accession>
<dbReference type="PANTHER" id="PTHR12756">
    <property type="entry name" value="CYTOSOLIC CARBOXYPEPTIDASE"/>
    <property type="match status" value="1"/>
</dbReference>
<dbReference type="SUPFAM" id="SSF53187">
    <property type="entry name" value="Zn-dependent exopeptidases"/>
    <property type="match status" value="1"/>
</dbReference>
<gene>
    <name evidence="7" type="primary">LOC131800431</name>
</gene>
<dbReference type="CDD" id="cd06908">
    <property type="entry name" value="M14_AGBL4_like"/>
    <property type="match status" value="1"/>
</dbReference>
<comment type="cofactor">
    <cofactor evidence="1">
        <name>Zn(2+)</name>
        <dbReference type="ChEBI" id="CHEBI:29105"/>
    </cofactor>
</comment>
<proteinExistence type="inferred from homology"/>
<comment type="similarity">
    <text evidence="2 3">Belongs to the peptidase M14 family.</text>
</comment>
<dbReference type="InterPro" id="IPR000834">
    <property type="entry name" value="Peptidase_M14"/>
</dbReference>
<dbReference type="GO" id="GO:0008270">
    <property type="term" value="F:zinc ion binding"/>
    <property type="evidence" value="ECO:0007669"/>
    <property type="project" value="InterPro"/>
</dbReference>
<evidence type="ECO:0000256" key="1">
    <source>
        <dbReference type="ARBA" id="ARBA00001947"/>
    </source>
</evidence>
<feature type="region of interest" description="Disordered" evidence="4">
    <location>
        <begin position="12"/>
        <end position="35"/>
    </location>
</feature>
<feature type="region of interest" description="Disordered" evidence="4">
    <location>
        <begin position="469"/>
        <end position="494"/>
    </location>
</feature>
<dbReference type="AlphaFoldDB" id="A0A9J7DEX3"/>
<dbReference type="InterPro" id="IPR040626">
    <property type="entry name" value="Pepdidase_M14_N"/>
</dbReference>
<dbReference type="Gene3D" id="2.60.40.3120">
    <property type="match status" value="1"/>
</dbReference>
<feature type="domain" description="Peptidase M14" evidence="5">
    <location>
        <begin position="176"/>
        <end position="455"/>
    </location>
</feature>
<dbReference type="Gene3D" id="3.40.630.10">
    <property type="entry name" value="Zn peptidases"/>
    <property type="match status" value="1"/>
</dbReference>
<dbReference type="PROSITE" id="PS52035">
    <property type="entry name" value="PEPTIDASE_M14"/>
    <property type="match status" value="1"/>
</dbReference>
<dbReference type="GO" id="GO:0006508">
    <property type="term" value="P:proteolysis"/>
    <property type="evidence" value="ECO:0007669"/>
    <property type="project" value="InterPro"/>
</dbReference>
<evidence type="ECO:0000256" key="2">
    <source>
        <dbReference type="ARBA" id="ARBA00005988"/>
    </source>
</evidence>
<dbReference type="VEuPathDB" id="VectorBase:MDOMA2_004801"/>
<name>A0A9J7DEX3_MUSDO</name>
<evidence type="ECO:0000256" key="3">
    <source>
        <dbReference type="PROSITE-ProRule" id="PRU01379"/>
    </source>
</evidence>